<dbReference type="OrthoDB" id="322097at2"/>
<dbReference type="AlphaFoldDB" id="A0A2P2DZ59"/>
<dbReference type="CDD" id="cd02972">
    <property type="entry name" value="DsbA_family"/>
    <property type="match status" value="1"/>
</dbReference>
<keyword evidence="3" id="KW-1185">Reference proteome</keyword>
<dbReference type="InterPro" id="IPR012336">
    <property type="entry name" value="Thioredoxin-like_fold"/>
</dbReference>
<comment type="caution">
    <text evidence="2">The sequence shown here is derived from an EMBL/GenBank/DDBJ whole genome shotgun (WGS) entry which is preliminary data.</text>
</comment>
<dbReference type="EMBL" id="BFBB01000003">
    <property type="protein sequence ID" value="GBF49913.1"/>
    <property type="molecule type" value="Genomic_DNA"/>
</dbReference>
<reference evidence="2 3" key="1">
    <citation type="submission" date="2018-02" db="EMBL/GenBank/DDBJ databases">
        <title>Novel Leptospira species isolated from soil and water in Japan.</title>
        <authorList>
            <person name="Nakao R."/>
            <person name="Masuzawa T."/>
        </authorList>
    </citation>
    <scope>NUCLEOTIDE SEQUENCE [LARGE SCALE GENOMIC DNA]</scope>
    <source>
        <strain evidence="2 3">YH101</strain>
    </source>
</reference>
<sequence length="323" mass="38384">MQNHTPSKKDMVINILFSKNAFHGRINFVKNQILFLFCILFLHCQRERQVEFFFPSQLPSEEQIKRTLAISSHREILVELATQKGFTLDAWKEEERMLVRDQDIQRYWLFEKEKNKKGFLDGDHVDSFRKSLVIRLVWARIFRTAGIEILPDEFDLSLLHRLDVKNTPNLNVKKPKWTIIEWSDYACTFCKQTFPYTKEIIAKHPGQIRYIKKAFPLDEESKEGMSLLALSQCLWEKDKIHFWESSALLYIENQRIRKREYSVHPDCNLDSLSEVYFHQVRKDLNEAKAFGIQSIPTFWINGRWVVGALNVKTWEKTLEQTKP</sequence>
<dbReference type="InterPro" id="IPR036249">
    <property type="entry name" value="Thioredoxin-like_sf"/>
</dbReference>
<organism evidence="2 3">
    <name type="scientific">Leptospira ryugenii</name>
    <dbReference type="NCBI Taxonomy" id="1917863"/>
    <lineage>
        <taxon>Bacteria</taxon>
        <taxon>Pseudomonadati</taxon>
        <taxon>Spirochaetota</taxon>
        <taxon>Spirochaetia</taxon>
        <taxon>Leptospirales</taxon>
        <taxon>Leptospiraceae</taxon>
        <taxon>Leptospira</taxon>
    </lineage>
</organism>
<evidence type="ECO:0000313" key="2">
    <source>
        <dbReference type="EMBL" id="GBF49913.1"/>
    </source>
</evidence>
<dbReference type="Gene3D" id="3.40.30.10">
    <property type="entry name" value="Glutaredoxin"/>
    <property type="match status" value="1"/>
</dbReference>
<gene>
    <name evidence="2" type="ORF">LPTSP4_14330</name>
</gene>
<feature type="domain" description="Thioredoxin-like fold" evidence="1">
    <location>
        <begin position="176"/>
        <end position="319"/>
    </location>
</feature>
<protein>
    <submittedName>
        <fullName evidence="2">Thioredoxin</fullName>
    </submittedName>
</protein>
<dbReference type="Pfam" id="PF13462">
    <property type="entry name" value="Thioredoxin_4"/>
    <property type="match status" value="1"/>
</dbReference>
<evidence type="ECO:0000313" key="3">
    <source>
        <dbReference type="Proteomes" id="UP000245133"/>
    </source>
</evidence>
<dbReference type="RefSeq" id="WP_108975203.1">
    <property type="nucleotide sequence ID" value="NZ_BFBB01000003.1"/>
</dbReference>
<dbReference type="SUPFAM" id="SSF52833">
    <property type="entry name" value="Thioredoxin-like"/>
    <property type="match status" value="1"/>
</dbReference>
<name>A0A2P2DZ59_9LEPT</name>
<accession>A0A2P2DZ59</accession>
<dbReference type="Proteomes" id="UP000245133">
    <property type="component" value="Unassembled WGS sequence"/>
</dbReference>
<proteinExistence type="predicted"/>
<evidence type="ECO:0000259" key="1">
    <source>
        <dbReference type="Pfam" id="PF13462"/>
    </source>
</evidence>